<dbReference type="CDD" id="cd22366">
    <property type="entry name" value="XisH-like"/>
    <property type="match status" value="1"/>
</dbReference>
<evidence type="ECO:0000313" key="2">
    <source>
        <dbReference type="Proteomes" id="UP001526426"/>
    </source>
</evidence>
<name>A0ABT3LB49_9CYAN</name>
<dbReference type="Pfam" id="PF08814">
    <property type="entry name" value="XisH"/>
    <property type="match status" value="1"/>
</dbReference>
<keyword evidence="2" id="KW-1185">Reference proteome</keyword>
<dbReference type="InterPro" id="IPR011856">
    <property type="entry name" value="tRNA_endonuc-like_dom_sf"/>
</dbReference>
<dbReference type="Proteomes" id="UP001526426">
    <property type="component" value="Unassembled WGS sequence"/>
</dbReference>
<gene>
    <name evidence="1" type="ORF">K4A83_20920</name>
</gene>
<proteinExistence type="predicted"/>
<comment type="caution">
    <text evidence="1">The sequence shown here is derived from an EMBL/GenBank/DDBJ whole genome shotgun (WGS) entry which is preliminary data.</text>
</comment>
<dbReference type="InterPro" id="IPR011335">
    <property type="entry name" value="Restrct_endonuc-II-like"/>
</dbReference>
<dbReference type="RefSeq" id="WP_265266637.1">
    <property type="nucleotide sequence ID" value="NZ_JAIHOM010000165.1"/>
</dbReference>
<sequence length="137" mass="15811">MAKDRFHAAVKAALIKDRWVITQDPLSLKYGKVDFQIDLGAEKLLAAERDNEKIAIEIKSFLNPSAITDFYAALGQFLSYRLALETVDPQRTLYLAIPLDSYHTFFQLDFTQTAIQKYQLLLIVYDPVQEIINQWIK</sequence>
<dbReference type="SUPFAM" id="SSF52980">
    <property type="entry name" value="Restriction endonuclease-like"/>
    <property type="match status" value="1"/>
</dbReference>
<accession>A0ABT3LB49</accession>
<reference evidence="1 2" key="1">
    <citation type="submission" date="2021-08" db="EMBL/GenBank/DDBJ databases">
        <title>Draft genome sequence of Spirulina subsalsa with high tolerance to salinity and hype-accumulation of phycocyanin.</title>
        <authorList>
            <person name="Pei H."/>
            <person name="Jiang L."/>
        </authorList>
    </citation>
    <scope>NUCLEOTIDE SEQUENCE [LARGE SCALE GENOMIC DNA]</scope>
    <source>
        <strain evidence="1 2">FACHB-351</strain>
    </source>
</reference>
<organism evidence="1 2">
    <name type="scientific">Spirulina subsalsa FACHB-351</name>
    <dbReference type="NCBI Taxonomy" id="234711"/>
    <lineage>
        <taxon>Bacteria</taxon>
        <taxon>Bacillati</taxon>
        <taxon>Cyanobacteriota</taxon>
        <taxon>Cyanophyceae</taxon>
        <taxon>Spirulinales</taxon>
        <taxon>Spirulinaceae</taxon>
        <taxon>Spirulina</taxon>
    </lineage>
</organism>
<protein>
    <submittedName>
        <fullName evidence="1">XisH family protein</fullName>
    </submittedName>
</protein>
<dbReference type="InterPro" id="IPR014919">
    <property type="entry name" value="XisH"/>
</dbReference>
<dbReference type="EMBL" id="JAIHOM010000165">
    <property type="protein sequence ID" value="MCW6038715.1"/>
    <property type="molecule type" value="Genomic_DNA"/>
</dbReference>
<evidence type="ECO:0000313" key="1">
    <source>
        <dbReference type="EMBL" id="MCW6038715.1"/>
    </source>
</evidence>
<dbReference type="Gene3D" id="3.40.1350.10">
    <property type="match status" value="1"/>
</dbReference>